<name>A0A368G636_ANCCA</name>
<evidence type="ECO:0000313" key="2">
    <source>
        <dbReference type="EMBL" id="RCN39812.1"/>
    </source>
</evidence>
<feature type="region of interest" description="Disordered" evidence="1">
    <location>
        <begin position="1"/>
        <end position="38"/>
    </location>
</feature>
<protein>
    <submittedName>
        <fullName evidence="2">Uncharacterized protein</fullName>
    </submittedName>
</protein>
<accession>A0A368G636</accession>
<dbReference type="Proteomes" id="UP000252519">
    <property type="component" value="Unassembled WGS sequence"/>
</dbReference>
<reference evidence="2 3" key="1">
    <citation type="submission" date="2014-10" db="EMBL/GenBank/DDBJ databases">
        <title>Draft genome of the hookworm Ancylostoma caninum.</title>
        <authorList>
            <person name="Mitreva M."/>
        </authorList>
    </citation>
    <scope>NUCLEOTIDE SEQUENCE [LARGE SCALE GENOMIC DNA]</scope>
    <source>
        <strain evidence="2 3">Baltimore</strain>
    </source>
</reference>
<organism evidence="2 3">
    <name type="scientific">Ancylostoma caninum</name>
    <name type="common">Dog hookworm</name>
    <dbReference type="NCBI Taxonomy" id="29170"/>
    <lineage>
        <taxon>Eukaryota</taxon>
        <taxon>Metazoa</taxon>
        <taxon>Ecdysozoa</taxon>
        <taxon>Nematoda</taxon>
        <taxon>Chromadorea</taxon>
        <taxon>Rhabditida</taxon>
        <taxon>Rhabditina</taxon>
        <taxon>Rhabditomorpha</taxon>
        <taxon>Strongyloidea</taxon>
        <taxon>Ancylostomatidae</taxon>
        <taxon>Ancylostomatinae</taxon>
        <taxon>Ancylostoma</taxon>
    </lineage>
</organism>
<evidence type="ECO:0000313" key="3">
    <source>
        <dbReference type="Proteomes" id="UP000252519"/>
    </source>
</evidence>
<sequence length="163" mass="18470">MQTYGDPPSLTQTRPAQQPTKTVLQLQNRASRTNSIDISSKVDLNENHLSSERPAYARRFMQNRSETVAPLLTRPSIDDGLTPLFNMNEKLKEPAHFVLPPLPLGLRPPSPEPRNLLLNAPKKRRVSSSNAFDLSCLSRMLRPYQSKSHSQKRPVCRVLRFGD</sequence>
<evidence type="ECO:0000256" key="1">
    <source>
        <dbReference type="SAM" id="MobiDB-lite"/>
    </source>
</evidence>
<gene>
    <name evidence="2" type="ORF">ANCCAN_14246</name>
</gene>
<keyword evidence="3" id="KW-1185">Reference proteome</keyword>
<dbReference type="EMBL" id="JOJR01000319">
    <property type="protein sequence ID" value="RCN39812.1"/>
    <property type="molecule type" value="Genomic_DNA"/>
</dbReference>
<comment type="caution">
    <text evidence="2">The sequence shown here is derived from an EMBL/GenBank/DDBJ whole genome shotgun (WGS) entry which is preliminary data.</text>
</comment>
<proteinExistence type="predicted"/>
<dbReference type="OrthoDB" id="5866493at2759"/>
<dbReference type="AlphaFoldDB" id="A0A368G636"/>